<evidence type="ECO:0000313" key="2">
    <source>
        <dbReference type="EMBL" id="KAK9958304.1"/>
    </source>
</evidence>
<protein>
    <submittedName>
        <fullName evidence="2">Uncharacterized protein</fullName>
    </submittedName>
</protein>
<proteinExistence type="predicted"/>
<evidence type="ECO:0000313" key="3">
    <source>
        <dbReference type="Proteomes" id="UP001479290"/>
    </source>
</evidence>
<feature type="non-terminal residue" evidence="2">
    <location>
        <position position="1"/>
    </location>
</feature>
<comment type="caution">
    <text evidence="2">The sequence shown here is derived from an EMBL/GenBank/DDBJ whole genome shotgun (WGS) entry which is preliminary data.</text>
</comment>
<feature type="non-terminal residue" evidence="2">
    <location>
        <position position="50"/>
    </location>
</feature>
<organism evidence="2 3">
    <name type="scientific">Culter alburnus</name>
    <name type="common">Topmouth culter</name>
    <dbReference type="NCBI Taxonomy" id="194366"/>
    <lineage>
        <taxon>Eukaryota</taxon>
        <taxon>Metazoa</taxon>
        <taxon>Chordata</taxon>
        <taxon>Craniata</taxon>
        <taxon>Vertebrata</taxon>
        <taxon>Euteleostomi</taxon>
        <taxon>Actinopterygii</taxon>
        <taxon>Neopterygii</taxon>
        <taxon>Teleostei</taxon>
        <taxon>Ostariophysi</taxon>
        <taxon>Cypriniformes</taxon>
        <taxon>Xenocyprididae</taxon>
        <taxon>Xenocypridinae</taxon>
        <taxon>Culter</taxon>
    </lineage>
</organism>
<keyword evidence="3" id="KW-1185">Reference proteome</keyword>
<name>A0AAW1ZD47_CULAL</name>
<sequence length="50" mass="5836">RSRHRRLPQHGNKDAQLNATSEPMSTAQLTGGDEYKRLLFNIRLHFLSSW</sequence>
<gene>
    <name evidence="2" type="ORF">ABG768_010435</name>
</gene>
<reference evidence="2 3" key="1">
    <citation type="submission" date="2024-05" db="EMBL/GenBank/DDBJ databases">
        <title>A high-quality chromosomal-level genome assembly of Topmouth culter (Culter alburnus).</title>
        <authorList>
            <person name="Zhao H."/>
        </authorList>
    </citation>
    <scope>NUCLEOTIDE SEQUENCE [LARGE SCALE GENOMIC DNA]</scope>
    <source>
        <strain evidence="2">CATC2023</strain>
        <tissue evidence="2">Muscle</tissue>
    </source>
</reference>
<dbReference type="EMBL" id="JAWDJR010000018">
    <property type="protein sequence ID" value="KAK9958304.1"/>
    <property type="molecule type" value="Genomic_DNA"/>
</dbReference>
<dbReference type="AlphaFoldDB" id="A0AAW1ZD47"/>
<feature type="compositionally biased region" description="Polar residues" evidence="1">
    <location>
        <begin position="15"/>
        <end position="27"/>
    </location>
</feature>
<dbReference type="Proteomes" id="UP001479290">
    <property type="component" value="Unassembled WGS sequence"/>
</dbReference>
<feature type="region of interest" description="Disordered" evidence="1">
    <location>
        <begin position="1"/>
        <end position="27"/>
    </location>
</feature>
<accession>A0AAW1ZD47</accession>
<evidence type="ECO:0000256" key="1">
    <source>
        <dbReference type="SAM" id="MobiDB-lite"/>
    </source>
</evidence>